<reference evidence="4" key="2">
    <citation type="journal article" date="2018" name="Plant J.">
        <title>The Sorghum bicolor reference genome: improved assembly, gene annotations, a transcriptome atlas, and signatures of genome organization.</title>
        <authorList>
            <person name="McCormick R.F."/>
            <person name="Truong S.K."/>
            <person name="Sreedasyam A."/>
            <person name="Jenkins J."/>
            <person name="Shu S."/>
            <person name="Sims D."/>
            <person name="Kennedy M."/>
            <person name="Amirebrahimi M."/>
            <person name="Weers B.D."/>
            <person name="McKinley B."/>
            <person name="Mattison A."/>
            <person name="Morishige D.T."/>
            <person name="Grimwood J."/>
            <person name="Schmutz J."/>
            <person name="Mullet J.E."/>
        </authorList>
    </citation>
    <scope>NUCLEOTIDE SEQUENCE [LARGE SCALE GENOMIC DNA]</scope>
    <source>
        <strain evidence="4">cv. BTx623</strain>
    </source>
</reference>
<dbReference type="InterPro" id="IPR054722">
    <property type="entry name" value="PolX-like_BBD"/>
</dbReference>
<proteinExistence type="predicted"/>
<evidence type="ECO:0000313" key="4">
    <source>
        <dbReference type="Proteomes" id="UP000000768"/>
    </source>
</evidence>
<protein>
    <recommendedName>
        <fullName evidence="2">Retrovirus-related Pol polyprotein from transposon TNT 1-94-like beta-barrel domain-containing protein</fullName>
    </recommendedName>
</protein>
<dbReference type="Proteomes" id="UP000000768">
    <property type="component" value="Chromosome 5"/>
</dbReference>
<dbReference type="Gramene" id="OQU84004">
    <property type="protein sequence ID" value="OQU84004"/>
    <property type="gene ID" value="SORBI_3005G213832"/>
</dbReference>
<evidence type="ECO:0000259" key="2">
    <source>
        <dbReference type="Pfam" id="PF22936"/>
    </source>
</evidence>
<accession>A0A1Z5RJT5</accession>
<gene>
    <name evidence="3" type="ORF">SORBI_3005G213832</name>
</gene>
<feature type="region of interest" description="Disordered" evidence="1">
    <location>
        <begin position="1"/>
        <end position="47"/>
    </location>
</feature>
<dbReference type="Pfam" id="PF22936">
    <property type="entry name" value="Pol_BBD"/>
    <property type="match status" value="1"/>
</dbReference>
<organism evidence="3 4">
    <name type="scientific">Sorghum bicolor</name>
    <name type="common">Sorghum</name>
    <name type="synonym">Sorghum vulgare</name>
    <dbReference type="NCBI Taxonomy" id="4558"/>
    <lineage>
        <taxon>Eukaryota</taxon>
        <taxon>Viridiplantae</taxon>
        <taxon>Streptophyta</taxon>
        <taxon>Embryophyta</taxon>
        <taxon>Tracheophyta</taxon>
        <taxon>Spermatophyta</taxon>
        <taxon>Magnoliopsida</taxon>
        <taxon>Liliopsida</taxon>
        <taxon>Poales</taxon>
        <taxon>Poaceae</taxon>
        <taxon>PACMAD clade</taxon>
        <taxon>Panicoideae</taxon>
        <taxon>Andropogonodae</taxon>
        <taxon>Andropogoneae</taxon>
        <taxon>Sorghinae</taxon>
        <taxon>Sorghum</taxon>
    </lineage>
</organism>
<keyword evidence="4" id="KW-1185">Reference proteome</keyword>
<feature type="domain" description="Retrovirus-related Pol polyprotein from transposon TNT 1-94-like beta-barrel" evidence="2">
    <location>
        <begin position="415"/>
        <end position="489"/>
    </location>
</feature>
<dbReference type="InParanoid" id="A0A1Z5RJT5"/>
<dbReference type="AlphaFoldDB" id="A0A1Z5RJT5"/>
<evidence type="ECO:0000256" key="1">
    <source>
        <dbReference type="SAM" id="MobiDB-lite"/>
    </source>
</evidence>
<name>A0A1Z5RJT5_SORBI</name>
<reference evidence="3 4" key="1">
    <citation type="journal article" date="2009" name="Nature">
        <title>The Sorghum bicolor genome and the diversification of grasses.</title>
        <authorList>
            <person name="Paterson A.H."/>
            <person name="Bowers J.E."/>
            <person name="Bruggmann R."/>
            <person name="Dubchak I."/>
            <person name="Grimwood J."/>
            <person name="Gundlach H."/>
            <person name="Haberer G."/>
            <person name="Hellsten U."/>
            <person name="Mitros T."/>
            <person name="Poliakov A."/>
            <person name="Schmutz J."/>
            <person name="Spannagl M."/>
            <person name="Tang H."/>
            <person name="Wang X."/>
            <person name="Wicker T."/>
            <person name="Bharti A.K."/>
            <person name="Chapman J."/>
            <person name="Feltus F.A."/>
            <person name="Gowik U."/>
            <person name="Grigoriev I.V."/>
            <person name="Lyons E."/>
            <person name="Maher C.A."/>
            <person name="Martis M."/>
            <person name="Narechania A."/>
            <person name="Otillar R.P."/>
            <person name="Penning B.W."/>
            <person name="Salamov A.A."/>
            <person name="Wang Y."/>
            <person name="Zhang L."/>
            <person name="Carpita N.C."/>
            <person name="Freeling M."/>
            <person name="Gingle A.R."/>
            <person name="Hash C.T."/>
            <person name="Keller B."/>
            <person name="Klein P."/>
            <person name="Kresovich S."/>
            <person name="McCann M.C."/>
            <person name="Ming R."/>
            <person name="Peterson D.G."/>
            <person name="Mehboob-ur-Rahman"/>
            <person name="Ware D."/>
            <person name="Westhoff P."/>
            <person name="Mayer K.F."/>
            <person name="Messing J."/>
            <person name="Rokhsar D.S."/>
        </authorList>
    </citation>
    <scope>NUCLEOTIDE SEQUENCE [LARGE SCALE GENOMIC DNA]</scope>
    <source>
        <strain evidence="4">cv. BTx623</strain>
    </source>
</reference>
<dbReference type="EMBL" id="CM000764">
    <property type="protein sequence ID" value="OQU84004.1"/>
    <property type="molecule type" value="Genomic_DNA"/>
</dbReference>
<sequence length="542" mass="60184">MVALALPSCGDMRSPSPPKGRRIVMVSHRKTEPNPDPDPDPDPDALSFEHSGGLAGHAAWEELLPAHHLLARFSFSPVSGYIIYTTTLGLTVVVKIVMGSSGEVSHLGKVLSLPETGSKVVREIYNKYMTRKLQTMEKLLESQSELRGQVVVLVKINNTRHHISAQISTRSGFPGYELVVLIDDPDPPTMQEQFARADVFIAKTLATKKTVCRPEGPVVAHLSASAQRKGSISFIARIYFRPMASVLRMDVEGKQLRQENHHRNLLSIDYIKQVRWHYEDYVETGTYSEFVKIIRLHYEDMSQQELYKATTLETIRRENKKMSKLNRILKVMWSDPHNTKSFVSCRRKDKPAIWLALHKLIADHGYFTSKKATLSVRKESCLAQLVAACNSSASTGGHSVMVLLNGSRRPPIRLLLDSGASMHVVGDAGLLHNLRHLPGAAARFATLPDGSRLPIIGVGTVLMDGFRIPNVYLVEGVTVNLVSVSRLATEHDICCCFYRNRCQLMLLADGRTGVVGEAVLDDDGVYGLRFLRVPEATATTTE</sequence>
<evidence type="ECO:0000313" key="3">
    <source>
        <dbReference type="EMBL" id="OQU84004.1"/>
    </source>
</evidence>